<comment type="caution">
    <text evidence="1">The sequence shown here is derived from an EMBL/GenBank/DDBJ whole genome shotgun (WGS) entry which is preliminary data.</text>
</comment>
<dbReference type="HOGENOM" id="CLU_3152296_0_0_4"/>
<organism evidence="1 2">
    <name type="scientific">Eikenella corrodens ATCC 23834</name>
    <dbReference type="NCBI Taxonomy" id="546274"/>
    <lineage>
        <taxon>Bacteria</taxon>
        <taxon>Pseudomonadati</taxon>
        <taxon>Pseudomonadota</taxon>
        <taxon>Betaproteobacteria</taxon>
        <taxon>Neisseriales</taxon>
        <taxon>Neisseriaceae</taxon>
        <taxon>Eikenella</taxon>
    </lineage>
</organism>
<name>C0DYU8_EIKCO</name>
<protein>
    <submittedName>
        <fullName evidence="1">Uncharacterized protein</fullName>
    </submittedName>
</protein>
<dbReference type="Proteomes" id="UP000005837">
    <property type="component" value="Unassembled WGS sequence"/>
</dbReference>
<dbReference type="AlphaFoldDB" id="C0DYU8"/>
<gene>
    <name evidence="1" type="ORF">EIKCOROL_02564</name>
</gene>
<evidence type="ECO:0000313" key="1">
    <source>
        <dbReference type="EMBL" id="EEG22764.1"/>
    </source>
</evidence>
<sequence length="48" mass="5529">MYFFLIAANSGQPNNHLCIANHRHNRPACQPNKSLPEKLGCVCNRFFR</sequence>
<proteinExistence type="predicted"/>
<dbReference type="EMBL" id="ACEA01000059">
    <property type="protein sequence ID" value="EEG22764.1"/>
    <property type="molecule type" value="Genomic_DNA"/>
</dbReference>
<reference evidence="1 2" key="1">
    <citation type="submission" date="2009-01" db="EMBL/GenBank/DDBJ databases">
        <authorList>
            <person name="Fulton L."/>
            <person name="Clifton S."/>
            <person name="Chinwalla A.T."/>
            <person name="Mitreva M."/>
            <person name="Sodergren E."/>
            <person name="Weinstock G."/>
            <person name="Clifton S."/>
            <person name="Dooling D.J."/>
            <person name="Fulton B."/>
            <person name="Minx P."/>
            <person name="Pepin K.H."/>
            <person name="Johnson M."/>
            <person name="Bhonagiri V."/>
            <person name="Nash W.E."/>
            <person name="Mardis E.R."/>
            <person name="Wilson R.K."/>
        </authorList>
    </citation>
    <scope>NUCLEOTIDE SEQUENCE [LARGE SCALE GENOMIC DNA]</scope>
    <source>
        <strain evidence="1 2">ATCC 23834</strain>
    </source>
</reference>
<accession>C0DYU8</accession>
<evidence type="ECO:0000313" key="2">
    <source>
        <dbReference type="Proteomes" id="UP000005837"/>
    </source>
</evidence>